<name>A0A8H7ZSZ4_9FUNG</name>
<dbReference type="FunFam" id="3.40.910.10:FF:000010">
    <property type="entry name" value="Deoxyhypusine synthase"/>
    <property type="match status" value="1"/>
</dbReference>
<protein>
    <recommendedName>
        <fullName evidence="5">deoxyhypusine synthase</fullName>
        <ecNumber evidence="5">2.5.1.46</ecNumber>
    </recommendedName>
</protein>
<evidence type="ECO:0000256" key="5">
    <source>
        <dbReference type="ARBA" id="ARBA00012683"/>
    </source>
</evidence>
<evidence type="ECO:0000256" key="2">
    <source>
        <dbReference type="ARBA" id="ARBA00002823"/>
    </source>
</evidence>
<gene>
    <name evidence="8" type="ORF">BJ554DRAFT_718</name>
</gene>
<dbReference type="Proteomes" id="UP000673691">
    <property type="component" value="Unassembled WGS sequence"/>
</dbReference>
<dbReference type="InterPro" id="IPR002773">
    <property type="entry name" value="Deoxyhypusine_synthase"/>
</dbReference>
<evidence type="ECO:0000256" key="1">
    <source>
        <dbReference type="ARBA" id="ARBA00000952"/>
    </source>
</evidence>
<evidence type="ECO:0000256" key="3">
    <source>
        <dbReference type="ARBA" id="ARBA00005041"/>
    </source>
</evidence>
<dbReference type="GO" id="GO:0034038">
    <property type="term" value="F:deoxyhypusine synthase activity"/>
    <property type="evidence" value="ECO:0007669"/>
    <property type="project" value="UniProtKB-EC"/>
</dbReference>
<sequence length="245" mass="27378">MFVPPASDDAAARSEASAAEPPAGAAGAVLVHSEPMPEDAQTVRGYDFNRGVDFAALINSFGRTGFQASNLARAVEEVEKMRNWRLSDEPLLPDEPEHTRDRAVRAQTRCKIFLGYTSNLVSSGLRETIRFLVQHSFVDCIVTSAGGIEEDIIKCLGPTYLGDFELPGSQLRSKGLNRIGNLLVPNDNYCRFEDWVMPVLDRMLAEQNGAEKTLWTPSKVIRRLGKEIADEESIYYWAYKVRLFF</sequence>
<organism evidence="8 9">
    <name type="scientific">Olpidium bornovanus</name>
    <dbReference type="NCBI Taxonomy" id="278681"/>
    <lineage>
        <taxon>Eukaryota</taxon>
        <taxon>Fungi</taxon>
        <taxon>Fungi incertae sedis</taxon>
        <taxon>Olpidiomycota</taxon>
        <taxon>Olpidiomycotina</taxon>
        <taxon>Olpidiomycetes</taxon>
        <taxon>Olpidiales</taxon>
        <taxon>Olpidiaceae</taxon>
        <taxon>Olpidium</taxon>
    </lineage>
</organism>
<dbReference type="EC" id="2.5.1.46" evidence="5"/>
<dbReference type="InterPro" id="IPR029035">
    <property type="entry name" value="DHS-like_NAD/FAD-binding_dom"/>
</dbReference>
<keyword evidence="9" id="KW-1185">Reference proteome</keyword>
<dbReference type="PANTHER" id="PTHR11703:SF0">
    <property type="entry name" value="DEOXYHYPUSINE SYNTHASE"/>
    <property type="match status" value="1"/>
</dbReference>
<evidence type="ECO:0000256" key="6">
    <source>
        <dbReference type="ARBA" id="ARBA00023027"/>
    </source>
</evidence>
<proteinExistence type="inferred from homology"/>
<comment type="caution">
    <text evidence="8">The sequence shown here is derived from an EMBL/GenBank/DDBJ whole genome shotgun (WGS) entry which is preliminary data.</text>
</comment>
<accession>A0A8H7ZSZ4</accession>
<dbReference type="Pfam" id="PF01916">
    <property type="entry name" value="DS"/>
    <property type="match status" value="1"/>
</dbReference>
<comment type="pathway">
    <text evidence="3">Protein modification; eIF5A hypusination.</text>
</comment>
<comment type="catalytic activity">
    <reaction evidence="1">
        <text>[eIF5A protein]-L-lysine + spermidine = [eIF5A protein]-deoxyhypusine + propane-1,3-diamine</text>
        <dbReference type="Rhea" id="RHEA:33299"/>
        <dbReference type="Rhea" id="RHEA-COMP:10143"/>
        <dbReference type="Rhea" id="RHEA-COMP:10144"/>
        <dbReference type="ChEBI" id="CHEBI:29969"/>
        <dbReference type="ChEBI" id="CHEBI:57484"/>
        <dbReference type="ChEBI" id="CHEBI:57834"/>
        <dbReference type="ChEBI" id="CHEBI:82657"/>
        <dbReference type="EC" id="2.5.1.46"/>
    </reaction>
</comment>
<comment type="function">
    <text evidence="2">Catalyzes the NAD-dependent oxidative cleavage of spermidine and the subsequent transfer of the butylamine moiety of spermidine to the epsilon-amino group of a specific lysine residue of the eIF-5A precursor protein to form the intermediate deoxyhypusine residue.</text>
</comment>
<dbReference type="EMBL" id="JAEFCI010007605">
    <property type="protein sequence ID" value="KAG5458966.1"/>
    <property type="molecule type" value="Genomic_DNA"/>
</dbReference>
<evidence type="ECO:0000256" key="4">
    <source>
        <dbReference type="ARBA" id="ARBA00009892"/>
    </source>
</evidence>
<feature type="region of interest" description="Disordered" evidence="7">
    <location>
        <begin position="1"/>
        <end position="25"/>
    </location>
</feature>
<evidence type="ECO:0000256" key="7">
    <source>
        <dbReference type="SAM" id="MobiDB-lite"/>
    </source>
</evidence>
<evidence type="ECO:0000313" key="9">
    <source>
        <dbReference type="Proteomes" id="UP000673691"/>
    </source>
</evidence>
<dbReference type="Gene3D" id="3.40.910.10">
    <property type="entry name" value="Deoxyhypusine synthase"/>
    <property type="match status" value="1"/>
</dbReference>
<reference evidence="8 9" key="1">
    <citation type="journal article" name="Sci. Rep.">
        <title>Genome-scale phylogenetic analyses confirm Olpidium as the closest living zoosporic fungus to the non-flagellated, terrestrial fungi.</title>
        <authorList>
            <person name="Chang Y."/>
            <person name="Rochon D."/>
            <person name="Sekimoto S."/>
            <person name="Wang Y."/>
            <person name="Chovatia M."/>
            <person name="Sandor L."/>
            <person name="Salamov A."/>
            <person name="Grigoriev I.V."/>
            <person name="Stajich J.E."/>
            <person name="Spatafora J.W."/>
        </authorList>
    </citation>
    <scope>NUCLEOTIDE SEQUENCE [LARGE SCALE GENOMIC DNA]</scope>
    <source>
        <strain evidence="8">S191</strain>
    </source>
</reference>
<keyword evidence="6" id="KW-0520">NAD</keyword>
<comment type="similarity">
    <text evidence="4">Belongs to the deoxyhypusine synthase family.</text>
</comment>
<dbReference type="GO" id="GO:0005737">
    <property type="term" value="C:cytoplasm"/>
    <property type="evidence" value="ECO:0007669"/>
    <property type="project" value="TreeGrafter"/>
</dbReference>
<dbReference type="PANTHER" id="PTHR11703">
    <property type="entry name" value="DEOXYHYPUSINE SYNTHASE"/>
    <property type="match status" value="1"/>
</dbReference>
<dbReference type="InterPro" id="IPR036982">
    <property type="entry name" value="Deoxyhypusine_synthase_sf"/>
</dbReference>
<dbReference type="OrthoDB" id="294378at2759"/>
<dbReference type="SUPFAM" id="SSF52467">
    <property type="entry name" value="DHS-like NAD/FAD-binding domain"/>
    <property type="match status" value="1"/>
</dbReference>
<dbReference type="AlphaFoldDB" id="A0A8H7ZSZ4"/>
<evidence type="ECO:0000313" key="8">
    <source>
        <dbReference type="EMBL" id="KAG5458966.1"/>
    </source>
</evidence>